<dbReference type="InterPro" id="IPR016155">
    <property type="entry name" value="Mopterin_synth/thiamin_S_b"/>
</dbReference>
<dbReference type="KEGG" id="pchi:PC41400_08380"/>
<evidence type="ECO:0000256" key="4">
    <source>
        <dbReference type="ARBA" id="ARBA00013858"/>
    </source>
</evidence>
<evidence type="ECO:0000256" key="8">
    <source>
        <dbReference type="ARBA" id="ARBA00029745"/>
    </source>
</evidence>
<protein>
    <recommendedName>
        <fullName evidence="4">Molybdopterin synthase catalytic subunit</fullName>
        <ecNumber evidence="3">2.8.1.12</ecNumber>
    </recommendedName>
    <alternativeName>
        <fullName evidence="10">MPT synthase subunit 2</fullName>
    </alternativeName>
    <alternativeName>
        <fullName evidence="8">Molybdenum cofactor biosynthesis protein E</fullName>
    </alternativeName>
    <alternativeName>
        <fullName evidence="9">Molybdopterin-converting factor large subunit</fullName>
    </alternativeName>
    <alternativeName>
        <fullName evidence="11">Molybdopterin-converting factor subunit 2</fullName>
    </alternativeName>
</protein>
<evidence type="ECO:0000256" key="2">
    <source>
        <dbReference type="ARBA" id="ARBA00005426"/>
    </source>
</evidence>
<evidence type="ECO:0000256" key="10">
    <source>
        <dbReference type="ARBA" id="ARBA00030781"/>
    </source>
</evidence>
<comment type="pathway">
    <text evidence="1">Cofactor biosynthesis; molybdopterin biosynthesis.</text>
</comment>
<dbReference type="EMBL" id="CP026520">
    <property type="protein sequence ID" value="QAV17676.1"/>
    <property type="molecule type" value="Genomic_DNA"/>
</dbReference>
<comment type="similarity">
    <text evidence="2">Belongs to the MoaE family.</text>
</comment>
<gene>
    <name evidence="14" type="ORF">M5X16_25285</name>
    <name evidence="15" type="ORF">PC41400_08380</name>
</gene>
<evidence type="ECO:0000256" key="13">
    <source>
        <dbReference type="SAM" id="MobiDB-lite"/>
    </source>
</evidence>
<evidence type="ECO:0000256" key="7">
    <source>
        <dbReference type="ARBA" id="ARBA00026066"/>
    </source>
</evidence>
<feature type="region of interest" description="Disordered" evidence="13">
    <location>
        <begin position="231"/>
        <end position="254"/>
    </location>
</feature>
<dbReference type="RefSeq" id="WP_042229023.1">
    <property type="nucleotide sequence ID" value="NZ_CP026520.1"/>
</dbReference>
<comment type="subunit">
    <text evidence="7">Heterotetramer of 2 MoaD subunits and 2 MoaE subunits. Also stable as homodimer. The enzyme changes between these two forms during catalysis.</text>
</comment>
<evidence type="ECO:0000313" key="17">
    <source>
        <dbReference type="Proteomes" id="UP001527202"/>
    </source>
</evidence>
<dbReference type="OrthoDB" id="9803224at2"/>
<evidence type="ECO:0000313" key="16">
    <source>
        <dbReference type="Proteomes" id="UP000288943"/>
    </source>
</evidence>
<dbReference type="GeneID" id="95374825"/>
<dbReference type="Pfam" id="PF02597">
    <property type="entry name" value="ThiS"/>
    <property type="match status" value="1"/>
</dbReference>
<dbReference type="InterPro" id="IPR012675">
    <property type="entry name" value="Beta-grasp_dom_sf"/>
</dbReference>
<dbReference type="EC" id="2.8.1.12" evidence="3"/>
<keyword evidence="5" id="KW-0808">Transferase</keyword>
<evidence type="ECO:0000256" key="6">
    <source>
        <dbReference type="ARBA" id="ARBA00023150"/>
    </source>
</evidence>
<keyword evidence="6" id="KW-0501">Molybdenum cofactor biosynthesis</keyword>
<dbReference type="SUPFAM" id="SSF54690">
    <property type="entry name" value="Molybdopterin synthase subunit MoaE"/>
    <property type="match status" value="1"/>
</dbReference>
<dbReference type="Proteomes" id="UP000288943">
    <property type="component" value="Chromosome"/>
</dbReference>
<comment type="catalytic activity">
    <reaction evidence="12">
        <text>2 [molybdopterin-synthase sulfur-carrier protein]-C-terminal-Gly-aminoethanethioate + cyclic pyranopterin phosphate + H2O = molybdopterin + 2 [molybdopterin-synthase sulfur-carrier protein]-C-terminal Gly-Gly + 2 H(+)</text>
        <dbReference type="Rhea" id="RHEA:26333"/>
        <dbReference type="Rhea" id="RHEA-COMP:12202"/>
        <dbReference type="Rhea" id="RHEA-COMP:19907"/>
        <dbReference type="ChEBI" id="CHEBI:15377"/>
        <dbReference type="ChEBI" id="CHEBI:15378"/>
        <dbReference type="ChEBI" id="CHEBI:58698"/>
        <dbReference type="ChEBI" id="CHEBI:59648"/>
        <dbReference type="ChEBI" id="CHEBI:90778"/>
        <dbReference type="ChEBI" id="CHEBI:232372"/>
        <dbReference type="EC" id="2.8.1.12"/>
    </reaction>
</comment>
<evidence type="ECO:0000313" key="14">
    <source>
        <dbReference type="EMBL" id="MCY9599076.1"/>
    </source>
</evidence>
<dbReference type="CDD" id="cd00756">
    <property type="entry name" value="MoaE"/>
    <property type="match status" value="1"/>
</dbReference>
<dbReference type="PANTHER" id="PTHR23404">
    <property type="entry name" value="MOLYBDOPTERIN SYNTHASE RELATED"/>
    <property type="match status" value="1"/>
</dbReference>
<dbReference type="InterPro" id="IPR036563">
    <property type="entry name" value="MoaE_sf"/>
</dbReference>
<dbReference type="EMBL" id="JAMDMJ010000039">
    <property type="protein sequence ID" value="MCY9599076.1"/>
    <property type="molecule type" value="Genomic_DNA"/>
</dbReference>
<proteinExistence type="inferred from homology"/>
<evidence type="ECO:0000256" key="3">
    <source>
        <dbReference type="ARBA" id="ARBA00011950"/>
    </source>
</evidence>
<dbReference type="Proteomes" id="UP001527202">
    <property type="component" value="Unassembled WGS sequence"/>
</dbReference>
<dbReference type="GO" id="GO:0006777">
    <property type="term" value="P:Mo-molybdopterin cofactor biosynthetic process"/>
    <property type="evidence" value="ECO:0007669"/>
    <property type="project" value="UniProtKB-KW"/>
</dbReference>
<evidence type="ECO:0000313" key="15">
    <source>
        <dbReference type="EMBL" id="QAV17676.1"/>
    </source>
</evidence>
<dbReference type="InterPro" id="IPR003749">
    <property type="entry name" value="ThiS/MoaD-like"/>
</dbReference>
<dbReference type="Pfam" id="PF02391">
    <property type="entry name" value="MoaE"/>
    <property type="match status" value="1"/>
</dbReference>
<dbReference type="GO" id="GO:0030366">
    <property type="term" value="F:molybdopterin synthase activity"/>
    <property type="evidence" value="ECO:0007669"/>
    <property type="project" value="UniProtKB-EC"/>
</dbReference>
<dbReference type="SUPFAM" id="SSF54285">
    <property type="entry name" value="MoaD/ThiS"/>
    <property type="match status" value="1"/>
</dbReference>
<evidence type="ECO:0000256" key="5">
    <source>
        <dbReference type="ARBA" id="ARBA00022679"/>
    </source>
</evidence>
<evidence type="ECO:0000256" key="12">
    <source>
        <dbReference type="ARBA" id="ARBA00049878"/>
    </source>
</evidence>
<evidence type="ECO:0000256" key="9">
    <source>
        <dbReference type="ARBA" id="ARBA00030407"/>
    </source>
</evidence>
<accession>A0A410WT52</accession>
<name>A0A410WT52_9BACL</name>
<keyword evidence="17" id="KW-1185">Reference proteome</keyword>
<dbReference type="InterPro" id="IPR003448">
    <property type="entry name" value="Mopterin_biosynth_MoaE"/>
</dbReference>
<evidence type="ECO:0000256" key="1">
    <source>
        <dbReference type="ARBA" id="ARBA00005046"/>
    </source>
</evidence>
<dbReference type="CDD" id="cd00754">
    <property type="entry name" value="Ubl_MoaD"/>
    <property type="match status" value="1"/>
</dbReference>
<dbReference type="Gene3D" id="3.90.1170.40">
    <property type="entry name" value="Molybdopterin biosynthesis MoaE subunit"/>
    <property type="match status" value="1"/>
</dbReference>
<reference evidence="14 17" key="2">
    <citation type="submission" date="2022-05" db="EMBL/GenBank/DDBJ databases">
        <title>Genome Sequencing of Bee-Associated Microbes.</title>
        <authorList>
            <person name="Dunlap C."/>
        </authorList>
    </citation>
    <scope>NUCLEOTIDE SEQUENCE [LARGE SCALE GENOMIC DNA]</scope>
    <source>
        <strain evidence="14 17">NRRL B-23120</strain>
    </source>
</reference>
<sequence>MTFHIRLFAGLADELGRPSIDIALSPDASGRSATVQDLLDEIAARFPAARSLLAHCFLAKNHAYAAPHELVSESDELALIPPVSGGSGEAPDAGDEAAEPARYVLTREPIDPAEVIQKVTHPDCGATLAFIGTTREHTHGVRTVLLEYEAYEPMAVSVMETIGAELEARWPGCRCAMTHRLGPIGIGESSLVIAVSTPHRADCYEANRYAIERVKQILPVWKKEIGEDGSEWKGYVSPEGGGGWNPLDPPPGRE</sequence>
<dbReference type="AlphaFoldDB" id="A0A410WT52"/>
<dbReference type="Gene3D" id="3.10.20.30">
    <property type="match status" value="1"/>
</dbReference>
<reference evidence="15 16" key="1">
    <citation type="submission" date="2018-01" db="EMBL/GenBank/DDBJ databases">
        <title>The whole genome sequencing and assembly of Paenibacillus chitinolyticus KCCM 41400 strain.</title>
        <authorList>
            <person name="Kim J.-Y."/>
            <person name="Park M.-K."/>
            <person name="Lee Y.-J."/>
            <person name="Yi H."/>
            <person name="Bahn Y.-S."/>
            <person name="Kim J.F."/>
            <person name="Lee D.-W."/>
        </authorList>
    </citation>
    <scope>NUCLEOTIDE SEQUENCE [LARGE SCALE GENOMIC DNA]</scope>
    <source>
        <strain evidence="15 16">KCCM 41400</strain>
    </source>
</reference>
<organism evidence="15 16">
    <name type="scientific">Paenibacillus chitinolyticus</name>
    <dbReference type="NCBI Taxonomy" id="79263"/>
    <lineage>
        <taxon>Bacteria</taxon>
        <taxon>Bacillati</taxon>
        <taxon>Bacillota</taxon>
        <taxon>Bacilli</taxon>
        <taxon>Bacillales</taxon>
        <taxon>Paenibacillaceae</taxon>
        <taxon>Paenibacillus</taxon>
    </lineage>
</organism>
<dbReference type="FunFam" id="3.90.1170.40:FF:000003">
    <property type="entry name" value="Molybdopterin converting factor subunit 2"/>
    <property type="match status" value="1"/>
</dbReference>
<evidence type="ECO:0000256" key="11">
    <source>
        <dbReference type="ARBA" id="ARBA00032474"/>
    </source>
</evidence>